<evidence type="ECO:0000256" key="11">
    <source>
        <dbReference type="ARBA" id="ARBA00022989"/>
    </source>
</evidence>
<keyword evidence="18" id="KW-1185">Reference proteome</keyword>
<keyword evidence="12 15" id="KW-0472">Membrane</keyword>
<evidence type="ECO:0000256" key="15">
    <source>
        <dbReference type="SAM" id="Phobius"/>
    </source>
</evidence>
<feature type="transmembrane region" description="Helical" evidence="15">
    <location>
        <begin position="173"/>
        <end position="196"/>
    </location>
</feature>
<dbReference type="AlphaFoldDB" id="A0YG35"/>
<keyword evidence="5" id="KW-1003">Cell membrane</keyword>
<evidence type="ECO:0000256" key="12">
    <source>
        <dbReference type="ARBA" id="ARBA00023136"/>
    </source>
</evidence>
<comment type="function">
    <text evidence="1">Component of the type II secretion system inner membrane complex required for the energy-dependent secretion of extracellular factors such as proteases and toxins from the periplasm.</text>
</comment>
<dbReference type="Pfam" id="PF00482">
    <property type="entry name" value="T2SSF"/>
    <property type="match status" value="2"/>
</dbReference>
<comment type="similarity">
    <text evidence="3 14">Belongs to the GSP F family.</text>
</comment>
<dbReference type="EMBL" id="AAVT01000009">
    <property type="protein sequence ID" value="EAW30285.1"/>
    <property type="molecule type" value="Genomic_DNA"/>
</dbReference>
<feature type="transmembrane region" description="Helical" evidence="15">
    <location>
        <begin position="228"/>
        <end position="246"/>
    </location>
</feature>
<dbReference type="PANTHER" id="PTHR30012:SF0">
    <property type="entry name" value="TYPE II SECRETION SYSTEM PROTEIN F-RELATED"/>
    <property type="match status" value="1"/>
</dbReference>
<dbReference type="GO" id="GO:0015628">
    <property type="term" value="P:protein secretion by the type II secretion system"/>
    <property type="evidence" value="ECO:0007669"/>
    <property type="project" value="InterPro"/>
</dbReference>
<evidence type="ECO:0000256" key="3">
    <source>
        <dbReference type="ARBA" id="ARBA00005745"/>
    </source>
</evidence>
<evidence type="ECO:0000256" key="10">
    <source>
        <dbReference type="ARBA" id="ARBA00022927"/>
    </source>
</evidence>
<evidence type="ECO:0000256" key="6">
    <source>
        <dbReference type="ARBA" id="ARBA00022519"/>
    </source>
</evidence>
<dbReference type="NCBIfam" id="TIGR02120">
    <property type="entry name" value="GspF"/>
    <property type="match status" value="1"/>
</dbReference>
<name>A0YG35_9GAMM</name>
<feature type="transmembrane region" description="Helical" evidence="15">
    <location>
        <begin position="380"/>
        <end position="401"/>
    </location>
</feature>
<evidence type="ECO:0000256" key="1">
    <source>
        <dbReference type="ARBA" id="ARBA00002684"/>
    </source>
</evidence>
<dbReference type="InterPro" id="IPR011850">
    <property type="entry name" value="T2SS_GspF"/>
</dbReference>
<reference evidence="17 18" key="1">
    <citation type="journal article" date="2010" name="J. Bacteriol.">
        <title>Genome sequence of the oligotrophic marine Gammaproteobacterium HTCC2143, isolated from the Oregon Coast.</title>
        <authorList>
            <person name="Oh H.M."/>
            <person name="Kang I."/>
            <person name="Ferriera S."/>
            <person name="Giovannoni S.J."/>
            <person name="Cho J.C."/>
        </authorList>
    </citation>
    <scope>NUCLEOTIDE SEQUENCE [LARGE SCALE GENOMIC DNA]</scope>
    <source>
        <strain evidence="17 18">HTCC2143</strain>
    </source>
</reference>
<dbReference type="GO" id="GO:0015627">
    <property type="term" value="C:type II protein secretion system complex"/>
    <property type="evidence" value="ECO:0007669"/>
    <property type="project" value="InterPro"/>
</dbReference>
<dbReference type="GO" id="GO:0046872">
    <property type="term" value="F:metal ion binding"/>
    <property type="evidence" value="ECO:0007669"/>
    <property type="project" value="UniProtKB-KW"/>
</dbReference>
<keyword evidence="11 15" id="KW-1133">Transmembrane helix</keyword>
<dbReference type="Gene3D" id="1.20.81.30">
    <property type="entry name" value="Type II secretion system (T2SS), domain F"/>
    <property type="match status" value="2"/>
</dbReference>
<dbReference type="FunFam" id="1.20.81.30:FF:000001">
    <property type="entry name" value="Type II secretion system protein F"/>
    <property type="match status" value="2"/>
</dbReference>
<evidence type="ECO:0000256" key="5">
    <source>
        <dbReference type="ARBA" id="ARBA00022475"/>
    </source>
</evidence>
<organism evidence="17 18">
    <name type="scientific">marine gamma proteobacterium HTCC2143</name>
    <dbReference type="NCBI Taxonomy" id="247633"/>
    <lineage>
        <taxon>Bacteria</taxon>
        <taxon>Pseudomonadati</taxon>
        <taxon>Pseudomonadota</taxon>
        <taxon>Gammaproteobacteria</taxon>
        <taxon>Cellvibrionales</taxon>
        <taxon>Spongiibacteraceae</taxon>
        <taxon>BD1-7 clade</taxon>
    </lineage>
</organism>
<dbReference type="STRING" id="247633.GP2143_02040"/>
<evidence type="ECO:0000256" key="9">
    <source>
        <dbReference type="ARBA" id="ARBA00022837"/>
    </source>
</evidence>
<evidence type="ECO:0000256" key="2">
    <source>
        <dbReference type="ARBA" id="ARBA00004429"/>
    </source>
</evidence>
<sequence length="408" mass="44915">MPAFSYQAFNSDGKIVKGLLEGDSERQVRSQLRSRQLKPIRVLESAEKITRPGLKLGLDRFFKPRVSQSQLTLITRQIATLVQSNVPLDEALTATAQQAKQSRIKSLMLQVRARVLEGHTLAYALGDFPQVFNEMYCAMVKAGEHAGFLGTVLEQLADYTENSQHTQQKMKGAMIYPLVLIVLSVAVISILMVFVVPDLVGMFNRSDQELPMLTQIVIASSDFFAEKWWLVLLVFIAIIVAFQQLLQDPGRRKIWHGILLRIPFLSGVITAMDTARFASTLSILTSSGVPLLDGLRIAGEVLTNLKLRAASEAVALDVQEGGSLHRALDQTGVFPPMMVHMVASGEASGELESMLARSASTQQRELEMTLANLMAVLEPLMIIVMAVIVCSIVFAILLPIIEMNNLVA</sequence>
<keyword evidence="7 14" id="KW-0812">Transmembrane</keyword>
<evidence type="ECO:0000256" key="4">
    <source>
        <dbReference type="ARBA" id="ARBA00022448"/>
    </source>
</evidence>
<dbReference type="Proteomes" id="UP000004931">
    <property type="component" value="Unassembled WGS sequence"/>
</dbReference>
<keyword evidence="9" id="KW-0106">Calcium</keyword>
<dbReference type="PANTHER" id="PTHR30012">
    <property type="entry name" value="GENERAL SECRETION PATHWAY PROTEIN"/>
    <property type="match status" value="1"/>
</dbReference>
<comment type="subcellular location">
    <subcellularLocation>
        <location evidence="2 14">Cell inner membrane</location>
        <topology evidence="2 14">Multi-pass membrane protein</topology>
    </subcellularLocation>
</comment>
<dbReference type="OrthoDB" id="9805682at2"/>
<dbReference type="InterPro" id="IPR018076">
    <property type="entry name" value="T2SS_GspF_dom"/>
</dbReference>
<evidence type="ECO:0000313" key="17">
    <source>
        <dbReference type="EMBL" id="EAW30285.1"/>
    </source>
</evidence>
<accession>A0YG35</accession>
<protein>
    <recommendedName>
        <fullName evidence="13">General secretion pathway protein F</fullName>
    </recommendedName>
</protein>
<keyword evidence="10" id="KW-0653">Protein transport</keyword>
<dbReference type="PROSITE" id="PS00874">
    <property type="entry name" value="T2SP_F"/>
    <property type="match status" value="1"/>
</dbReference>
<keyword evidence="4 14" id="KW-0813">Transport</keyword>
<gene>
    <name evidence="17" type="ORF">GP2143_02040</name>
</gene>
<dbReference type="InterPro" id="IPR042094">
    <property type="entry name" value="T2SS_GspF_sf"/>
</dbReference>
<evidence type="ECO:0000256" key="8">
    <source>
        <dbReference type="ARBA" id="ARBA00022723"/>
    </source>
</evidence>
<dbReference type="PRINTS" id="PR00812">
    <property type="entry name" value="BCTERIALGSPF"/>
</dbReference>
<feature type="domain" description="Type II secretion system protein GspF" evidence="16">
    <location>
        <begin position="277"/>
        <end position="399"/>
    </location>
</feature>
<keyword evidence="8" id="KW-0479">Metal-binding</keyword>
<evidence type="ECO:0000259" key="16">
    <source>
        <dbReference type="Pfam" id="PF00482"/>
    </source>
</evidence>
<dbReference type="InterPro" id="IPR003004">
    <property type="entry name" value="GspF/PilC"/>
</dbReference>
<evidence type="ECO:0000313" key="18">
    <source>
        <dbReference type="Proteomes" id="UP000004931"/>
    </source>
</evidence>
<dbReference type="InterPro" id="IPR001992">
    <property type="entry name" value="T2SS_GspF/T4SS_PilC_CS"/>
</dbReference>
<comment type="caution">
    <text evidence="17">The sequence shown here is derived from an EMBL/GenBank/DDBJ whole genome shotgun (WGS) entry which is preliminary data.</text>
</comment>
<feature type="domain" description="Type II secretion system protein GspF" evidence="16">
    <location>
        <begin position="75"/>
        <end position="197"/>
    </location>
</feature>
<dbReference type="GO" id="GO:0005886">
    <property type="term" value="C:plasma membrane"/>
    <property type="evidence" value="ECO:0007669"/>
    <property type="project" value="UniProtKB-SubCell"/>
</dbReference>
<evidence type="ECO:0000256" key="13">
    <source>
        <dbReference type="ARBA" id="ARBA00030750"/>
    </source>
</evidence>
<evidence type="ECO:0000256" key="14">
    <source>
        <dbReference type="RuleBase" id="RU003923"/>
    </source>
</evidence>
<proteinExistence type="inferred from homology"/>
<dbReference type="eggNOG" id="COG1459">
    <property type="taxonomic scope" value="Bacteria"/>
</dbReference>
<keyword evidence="6" id="KW-0997">Cell inner membrane</keyword>
<evidence type="ECO:0000256" key="7">
    <source>
        <dbReference type="ARBA" id="ARBA00022692"/>
    </source>
</evidence>